<dbReference type="Proteomes" id="UP000199622">
    <property type="component" value="Unassembled WGS sequence"/>
</dbReference>
<evidence type="ECO:0000313" key="2">
    <source>
        <dbReference type="Proteomes" id="UP000199622"/>
    </source>
</evidence>
<protein>
    <submittedName>
        <fullName evidence="1">Uncharacterized protein</fullName>
    </submittedName>
</protein>
<name>A0A1H4JDY4_9PSEU</name>
<reference evidence="2" key="1">
    <citation type="submission" date="2016-10" db="EMBL/GenBank/DDBJ databases">
        <authorList>
            <person name="Varghese N."/>
            <person name="Submissions S."/>
        </authorList>
    </citation>
    <scope>NUCLEOTIDE SEQUENCE [LARGE SCALE GENOMIC DNA]</scope>
    <source>
        <strain evidence="2">DSM 44544</strain>
    </source>
</reference>
<gene>
    <name evidence="1" type="ORF">SAMN04489727_1747</name>
</gene>
<sequence>MNSFTTGDPEPGPDVSVLVNEQAGQTRYLARLQHGWVWVNSKRQLDNSKKERTPTPLTWAFATGSDGTPTTLRTLSDAETVEWQAS</sequence>
<dbReference type="AlphaFoldDB" id="A0A1H4JDY4"/>
<keyword evidence="2" id="KW-1185">Reference proteome</keyword>
<dbReference type="EMBL" id="FNSO01000003">
    <property type="protein sequence ID" value="SEB43838.1"/>
    <property type="molecule type" value="Genomic_DNA"/>
</dbReference>
<proteinExistence type="predicted"/>
<organism evidence="1 2">
    <name type="scientific">Amycolatopsis tolypomycina</name>
    <dbReference type="NCBI Taxonomy" id="208445"/>
    <lineage>
        <taxon>Bacteria</taxon>
        <taxon>Bacillati</taxon>
        <taxon>Actinomycetota</taxon>
        <taxon>Actinomycetes</taxon>
        <taxon>Pseudonocardiales</taxon>
        <taxon>Pseudonocardiaceae</taxon>
        <taxon>Amycolatopsis</taxon>
    </lineage>
</organism>
<dbReference type="STRING" id="208445.SAMN04489727_1747"/>
<dbReference type="RefSeq" id="WP_091305298.1">
    <property type="nucleotide sequence ID" value="NZ_FNSO01000003.1"/>
</dbReference>
<accession>A0A1H4JDY4</accession>
<dbReference type="OrthoDB" id="9953558at2"/>
<evidence type="ECO:0000313" key="1">
    <source>
        <dbReference type="EMBL" id="SEB43838.1"/>
    </source>
</evidence>